<evidence type="ECO:0000259" key="1">
    <source>
        <dbReference type="Pfam" id="PF06456"/>
    </source>
</evidence>
<evidence type="ECO:0000313" key="3">
    <source>
        <dbReference type="Proteomes" id="UP000821866"/>
    </source>
</evidence>
<dbReference type="EMBL" id="JABSTU010000010">
    <property type="protein sequence ID" value="KAH8019722.1"/>
    <property type="molecule type" value="Genomic_DNA"/>
</dbReference>
<organism evidence="2 3">
    <name type="scientific">Rhipicephalus microplus</name>
    <name type="common">Cattle tick</name>
    <name type="synonym">Boophilus microplus</name>
    <dbReference type="NCBI Taxonomy" id="6941"/>
    <lineage>
        <taxon>Eukaryota</taxon>
        <taxon>Metazoa</taxon>
        <taxon>Ecdysozoa</taxon>
        <taxon>Arthropoda</taxon>
        <taxon>Chelicerata</taxon>
        <taxon>Arachnida</taxon>
        <taxon>Acari</taxon>
        <taxon>Parasitiformes</taxon>
        <taxon>Ixodida</taxon>
        <taxon>Ixodoidea</taxon>
        <taxon>Ixodidae</taxon>
        <taxon>Rhipicephalinae</taxon>
        <taxon>Rhipicephalus</taxon>
        <taxon>Boophilus</taxon>
    </lineage>
</organism>
<dbReference type="PANTHER" id="PTHR10164:SF4">
    <property type="entry name" value="GH23156P"/>
    <property type="match status" value="1"/>
</dbReference>
<evidence type="ECO:0000313" key="2">
    <source>
        <dbReference type="EMBL" id="KAH8019722.1"/>
    </source>
</evidence>
<proteinExistence type="predicted"/>
<dbReference type="PANTHER" id="PTHR10164">
    <property type="entry name" value="ISLET CELL AUTOANTIGEN 1"/>
    <property type="match status" value="1"/>
</dbReference>
<dbReference type="GO" id="GO:0051049">
    <property type="term" value="P:regulation of transport"/>
    <property type="evidence" value="ECO:0007669"/>
    <property type="project" value="TreeGrafter"/>
</dbReference>
<name>A0A9J6DCL6_RHIMP</name>
<comment type="caution">
    <text evidence="2">The sequence shown here is derived from an EMBL/GenBank/DDBJ whole genome shotgun (WGS) entry which is preliminary data.</text>
</comment>
<feature type="domain" description="AH" evidence="1">
    <location>
        <begin position="1"/>
        <end position="60"/>
    </location>
</feature>
<dbReference type="SUPFAM" id="SSF103657">
    <property type="entry name" value="BAR/IMD domain-like"/>
    <property type="match status" value="1"/>
</dbReference>
<dbReference type="InterPro" id="IPR010504">
    <property type="entry name" value="AH_dom"/>
</dbReference>
<dbReference type="GO" id="GO:0005794">
    <property type="term" value="C:Golgi apparatus"/>
    <property type="evidence" value="ECO:0007669"/>
    <property type="project" value="TreeGrafter"/>
</dbReference>
<gene>
    <name evidence="2" type="ORF">HPB51_021081</name>
</gene>
<accession>A0A9J6DCL6</accession>
<protein>
    <recommendedName>
        <fullName evidence="1">AH domain-containing protein</fullName>
    </recommendedName>
</protein>
<dbReference type="InterPro" id="IPR027267">
    <property type="entry name" value="AH/BAR_dom_sf"/>
</dbReference>
<dbReference type="AlphaFoldDB" id="A0A9J6DCL6"/>
<dbReference type="InterPro" id="IPR024114">
    <property type="entry name" value="Islet_autoAg_Ica1/Ica1-like"/>
</dbReference>
<dbReference type="GO" id="GO:0019904">
    <property type="term" value="F:protein domain specific binding"/>
    <property type="evidence" value="ECO:0007669"/>
    <property type="project" value="InterPro"/>
</dbReference>
<dbReference type="Proteomes" id="UP000821866">
    <property type="component" value="Chromosome 8"/>
</dbReference>
<sequence>MQQQYWATKQAFLRKIGRKEDDCITASDAELDAKLELFGAIQDSCANLLRVLENYQDRLLAPPRWSSG</sequence>
<dbReference type="VEuPathDB" id="VectorBase:LOC119175682"/>
<keyword evidence="3" id="KW-1185">Reference proteome</keyword>
<reference evidence="2" key="2">
    <citation type="submission" date="2021-09" db="EMBL/GenBank/DDBJ databases">
        <authorList>
            <person name="Jia N."/>
            <person name="Wang J."/>
            <person name="Shi W."/>
            <person name="Du L."/>
            <person name="Sun Y."/>
            <person name="Zhan W."/>
            <person name="Jiang J."/>
            <person name="Wang Q."/>
            <person name="Zhang B."/>
            <person name="Ji P."/>
            <person name="Sakyi L.B."/>
            <person name="Cui X."/>
            <person name="Yuan T."/>
            <person name="Jiang B."/>
            <person name="Yang W."/>
            <person name="Lam T.T.-Y."/>
            <person name="Chang Q."/>
            <person name="Ding S."/>
            <person name="Wang X."/>
            <person name="Zhu J."/>
            <person name="Ruan X."/>
            <person name="Zhao L."/>
            <person name="Wei J."/>
            <person name="Que T."/>
            <person name="Du C."/>
            <person name="Cheng J."/>
            <person name="Dai P."/>
            <person name="Han X."/>
            <person name="Huang E."/>
            <person name="Gao Y."/>
            <person name="Liu J."/>
            <person name="Shao H."/>
            <person name="Ye R."/>
            <person name="Li L."/>
            <person name="Wei W."/>
            <person name="Wang X."/>
            <person name="Wang C."/>
            <person name="Huo Q."/>
            <person name="Li W."/>
            <person name="Guo W."/>
            <person name="Chen H."/>
            <person name="Chen S."/>
            <person name="Zhou L."/>
            <person name="Zhou L."/>
            <person name="Ni X."/>
            <person name="Tian J."/>
            <person name="Zhou Y."/>
            <person name="Sheng Y."/>
            <person name="Liu T."/>
            <person name="Pan Y."/>
            <person name="Xia L."/>
            <person name="Li J."/>
            <person name="Zhao F."/>
            <person name="Cao W."/>
        </authorList>
    </citation>
    <scope>NUCLEOTIDE SEQUENCE</scope>
    <source>
        <strain evidence="2">Rmic-2018</strain>
        <tissue evidence="2">Larvae</tissue>
    </source>
</reference>
<reference evidence="2" key="1">
    <citation type="journal article" date="2020" name="Cell">
        <title>Large-Scale Comparative Analyses of Tick Genomes Elucidate Their Genetic Diversity and Vector Capacities.</title>
        <authorList>
            <consortium name="Tick Genome and Microbiome Consortium (TIGMIC)"/>
            <person name="Jia N."/>
            <person name="Wang J."/>
            <person name="Shi W."/>
            <person name="Du L."/>
            <person name="Sun Y."/>
            <person name="Zhan W."/>
            <person name="Jiang J.F."/>
            <person name="Wang Q."/>
            <person name="Zhang B."/>
            <person name="Ji P."/>
            <person name="Bell-Sakyi L."/>
            <person name="Cui X.M."/>
            <person name="Yuan T.T."/>
            <person name="Jiang B.G."/>
            <person name="Yang W.F."/>
            <person name="Lam T.T."/>
            <person name="Chang Q.C."/>
            <person name="Ding S.J."/>
            <person name="Wang X.J."/>
            <person name="Zhu J.G."/>
            <person name="Ruan X.D."/>
            <person name="Zhao L."/>
            <person name="Wei J.T."/>
            <person name="Ye R.Z."/>
            <person name="Que T.C."/>
            <person name="Du C.H."/>
            <person name="Zhou Y.H."/>
            <person name="Cheng J.X."/>
            <person name="Dai P.F."/>
            <person name="Guo W.B."/>
            <person name="Han X.H."/>
            <person name="Huang E.J."/>
            <person name="Li L.F."/>
            <person name="Wei W."/>
            <person name="Gao Y.C."/>
            <person name="Liu J.Z."/>
            <person name="Shao H.Z."/>
            <person name="Wang X."/>
            <person name="Wang C.C."/>
            <person name="Yang T.C."/>
            <person name="Huo Q.B."/>
            <person name="Li W."/>
            <person name="Chen H.Y."/>
            <person name="Chen S.E."/>
            <person name="Zhou L.G."/>
            <person name="Ni X.B."/>
            <person name="Tian J.H."/>
            <person name="Sheng Y."/>
            <person name="Liu T."/>
            <person name="Pan Y.S."/>
            <person name="Xia L.Y."/>
            <person name="Li J."/>
            <person name="Zhao F."/>
            <person name="Cao W.C."/>
        </authorList>
    </citation>
    <scope>NUCLEOTIDE SEQUENCE</scope>
    <source>
        <strain evidence="2">Rmic-2018</strain>
    </source>
</reference>
<dbReference type="Pfam" id="PF06456">
    <property type="entry name" value="Arfaptin"/>
    <property type="match status" value="1"/>
</dbReference>